<feature type="compositionally biased region" description="Basic and acidic residues" evidence="1">
    <location>
        <begin position="413"/>
        <end position="431"/>
    </location>
</feature>
<dbReference type="OrthoDB" id="8196819at2759"/>
<keyword evidence="2" id="KW-0812">Transmembrane</keyword>
<evidence type="ECO:0000256" key="1">
    <source>
        <dbReference type="SAM" id="MobiDB-lite"/>
    </source>
</evidence>
<feature type="transmembrane region" description="Helical" evidence="2">
    <location>
        <begin position="47"/>
        <end position="68"/>
    </location>
</feature>
<evidence type="ECO:0000313" key="3">
    <source>
        <dbReference type="EMBL" id="KAJ6632659.1"/>
    </source>
</evidence>
<evidence type="ECO:0000256" key="2">
    <source>
        <dbReference type="SAM" id="Phobius"/>
    </source>
</evidence>
<feature type="region of interest" description="Disordered" evidence="1">
    <location>
        <begin position="404"/>
        <end position="451"/>
    </location>
</feature>
<keyword evidence="2" id="KW-1133">Transmembrane helix</keyword>
<accession>A0A9Q0MJX6</accession>
<gene>
    <name evidence="3" type="ORF">Bhyg_15790</name>
</gene>
<protein>
    <submittedName>
        <fullName evidence="3">Uncharacterized protein</fullName>
    </submittedName>
</protein>
<keyword evidence="2" id="KW-0472">Membrane</keyword>
<feature type="region of interest" description="Disordered" evidence="1">
    <location>
        <begin position="221"/>
        <end position="264"/>
    </location>
</feature>
<feature type="transmembrane region" description="Helical" evidence="2">
    <location>
        <begin position="14"/>
        <end position="41"/>
    </location>
</feature>
<feature type="compositionally biased region" description="Polar residues" evidence="1">
    <location>
        <begin position="244"/>
        <end position="254"/>
    </location>
</feature>
<feature type="compositionally biased region" description="Low complexity" evidence="1">
    <location>
        <begin position="225"/>
        <end position="238"/>
    </location>
</feature>
<keyword evidence="4" id="KW-1185">Reference proteome</keyword>
<dbReference type="Proteomes" id="UP001151699">
    <property type="component" value="Unassembled WGS sequence"/>
</dbReference>
<name>A0A9Q0MJX6_9DIPT</name>
<organism evidence="3 4">
    <name type="scientific">Pseudolycoriella hygida</name>
    <dbReference type="NCBI Taxonomy" id="35572"/>
    <lineage>
        <taxon>Eukaryota</taxon>
        <taxon>Metazoa</taxon>
        <taxon>Ecdysozoa</taxon>
        <taxon>Arthropoda</taxon>
        <taxon>Hexapoda</taxon>
        <taxon>Insecta</taxon>
        <taxon>Pterygota</taxon>
        <taxon>Neoptera</taxon>
        <taxon>Endopterygota</taxon>
        <taxon>Diptera</taxon>
        <taxon>Nematocera</taxon>
        <taxon>Sciaroidea</taxon>
        <taxon>Sciaridae</taxon>
        <taxon>Pseudolycoriella</taxon>
    </lineage>
</organism>
<evidence type="ECO:0000313" key="4">
    <source>
        <dbReference type="Proteomes" id="UP001151699"/>
    </source>
</evidence>
<sequence length="451" mass="49923">MCKTGIFHEYTTDLCLYIPFCVIYICLGVIQIISGIFYFITIPVIKLIVNIGIGCLIILSGISGGMVACVCSSRPKKHEYLLYCSFSVLILNTINLIILEFGQFKDLFHENVQLQMSASREYNVLESQYGRIITTSTAIVSVVIAFIQSQISFCLLNKSQIVQRKTRRANRNLYADNDQYVDLEYVIPKKNISKGQIAHPTVQSTNVKSWVFDETFENHQHGTLSSESSTESVTPSHSIAIDTSPYNGQKSTSQKQRRISRVSDANSERLMHQMTSFSRCATPSPVPRSGQITPTLYNSGDYHDTSGQTANRLTVDFLSSLAKVKVPSNSNPGPSSLSSMSVPDDSQYASMLAELEQSIIEKKIQAGFSPDDVSQSTDKYCSSKSSSKDLEFSKELEAALQLIQELETPSEGPLDHRTLSQKEMARSESEKTLSAAVSLPSPEAGPLRIIE</sequence>
<comment type="caution">
    <text evidence="3">The sequence shown here is derived from an EMBL/GenBank/DDBJ whole genome shotgun (WGS) entry which is preliminary data.</text>
</comment>
<feature type="transmembrane region" description="Helical" evidence="2">
    <location>
        <begin position="80"/>
        <end position="99"/>
    </location>
</feature>
<dbReference type="AlphaFoldDB" id="A0A9Q0MJX6"/>
<reference evidence="3" key="1">
    <citation type="submission" date="2022-07" db="EMBL/GenBank/DDBJ databases">
        <authorList>
            <person name="Trinca V."/>
            <person name="Uliana J.V.C."/>
            <person name="Torres T.T."/>
            <person name="Ward R.J."/>
            <person name="Monesi N."/>
        </authorList>
    </citation>
    <scope>NUCLEOTIDE SEQUENCE</scope>
    <source>
        <strain evidence="3">HSMRA1968</strain>
        <tissue evidence="3">Whole embryos</tissue>
    </source>
</reference>
<dbReference type="EMBL" id="WJQU01002610">
    <property type="protein sequence ID" value="KAJ6632659.1"/>
    <property type="molecule type" value="Genomic_DNA"/>
</dbReference>
<proteinExistence type="predicted"/>